<sequence>MVGRSGAAGWVGRRGDKSRITWCAVSSRQNRSSGVASLFSSLLFSSLSRRLVEMDGHVVAVHARHSPCHRDKRLFLFFRLPYFKI</sequence>
<name>J3N868_ORYBR</name>
<accession>J3N868</accession>
<dbReference type="Proteomes" id="UP000006038">
    <property type="component" value="Chromosome 11"/>
</dbReference>
<reference evidence="1" key="2">
    <citation type="submission" date="2013-04" db="UniProtKB">
        <authorList>
            <consortium name="EnsemblPlants"/>
        </authorList>
    </citation>
    <scope>IDENTIFICATION</scope>
</reference>
<dbReference type="HOGENOM" id="CLU_2516241_0_0_1"/>
<protein>
    <submittedName>
        <fullName evidence="1">Uncharacterized protein</fullName>
    </submittedName>
</protein>
<organism evidence="1">
    <name type="scientific">Oryza brachyantha</name>
    <name type="common">malo sina</name>
    <dbReference type="NCBI Taxonomy" id="4533"/>
    <lineage>
        <taxon>Eukaryota</taxon>
        <taxon>Viridiplantae</taxon>
        <taxon>Streptophyta</taxon>
        <taxon>Embryophyta</taxon>
        <taxon>Tracheophyta</taxon>
        <taxon>Spermatophyta</taxon>
        <taxon>Magnoliopsida</taxon>
        <taxon>Liliopsida</taxon>
        <taxon>Poales</taxon>
        <taxon>Poaceae</taxon>
        <taxon>BOP clade</taxon>
        <taxon>Oryzoideae</taxon>
        <taxon>Oryzeae</taxon>
        <taxon>Oryzinae</taxon>
        <taxon>Oryza</taxon>
    </lineage>
</organism>
<keyword evidence="2" id="KW-1185">Reference proteome</keyword>
<dbReference type="AlphaFoldDB" id="J3N868"/>
<evidence type="ECO:0000313" key="1">
    <source>
        <dbReference type="EnsemblPlants" id="OB11G20040.1"/>
    </source>
</evidence>
<dbReference type="EnsemblPlants" id="OB11G20040.1">
    <property type="protein sequence ID" value="OB11G20040.1"/>
    <property type="gene ID" value="OB11G20040"/>
</dbReference>
<dbReference type="Gramene" id="OB11G20040.1">
    <property type="protein sequence ID" value="OB11G20040.1"/>
    <property type="gene ID" value="OB11G20040"/>
</dbReference>
<reference evidence="1" key="1">
    <citation type="journal article" date="2013" name="Nat. Commun.">
        <title>Whole-genome sequencing of Oryza brachyantha reveals mechanisms underlying Oryza genome evolution.</title>
        <authorList>
            <person name="Chen J."/>
            <person name="Huang Q."/>
            <person name="Gao D."/>
            <person name="Wang J."/>
            <person name="Lang Y."/>
            <person name="Liu T."/>
            <person name="Li B."/>
            <person name="Bai Z."/>
            <person name="Luis Goicoechea J."/>
            <person name="Liang C."/>
            <person name="Chen C."/>
            <person name="Zhang W."/>
            <person name="Sun S."/>
            <person name="Liao Y."/>
            <person name="Zhang X."/>
            <person name="Yang L."/>
            <person name="Song C."/>
            <person name="Wang M."/>
            <person name="Shi J."/>
            <person name="Liu G."/>
            <person name="Liu J."/>
            <person name="Zhou H."/>
            <person name="Zhou W."/>
            <person name="Yu Q."/>
            <person name="An N."/>
            <person name="Chen Y."/>
            <person name="Cai Q."/>
            <person name="Wang B."/>
            <person name="Liu B."/>
            <person name="Min J."/>
            <person name="Huang Y."/>
            <person name="Wu H."/>
            <person name="Li Z."/>
            <person name="Zhang Y."/>
            <person name="Yin Y."/>
            <person name="Song W."/>
            <person name="Jiang J."/>
            <person name="Jackson S.A."/>
            <person name="Wing R.A."/>
            <person name="Wang J."/>
            <person name="Chen M."/>
        </authorList>
    </citation>
    <scope>NUCLEOTIDE SEQUENCE [LARGE SCALE GENOMIC DNA]</scope>
    <source>
        <strain evidence="1">cv. IRGC 101232</strain>
    </source>
</reference>
<proteinExistence type="predicted"/>
<evidence type="ECO:0000313" key="2">
    <source>
        <dbReference type="Proteomes" id="UP000006038"/>
    </source>
</evidence>